<feature type="transmembrane region" description="Helical" evidence="1">
    <location>
        <begin position="240"/>
        <end position="262"/>
    </location>
</feature>
<protein>
    <submittedName>
        <fullName evidence="2">YjgN family protein</fullName>
    </submittedName>
</protein>
<dbReference type="Proteomes" id="UP001500235">
    <property type="component" value="Unassembled WGS sequence"/>
</dbReference>
<sequence length="362" mass="40806">MNYQGPHGAAGDDRAVRFTGNWREYLPIAATNVLLIIVTLGIYRFWASARERRYLWSRTHVIDDSLEWTGTGKEMFFGFLMVVAALLPFYIAIQFLFPALLTRGHEGAVLLIGFLLYVAFFWLTGFARFRALRYRLSRSWWHGIRGGSDDSGVDYANQQLCYTAACAFAAFIPFPWAQSKLWNLRWSKMSFGPHGFHADLDSEGLWRRWLFIYAVPVIMLVVGGILGGLGYAIFSDGSSGAVGFAAIFVGFFALIYLAIPLATLHWYAKFYRQAAASLRVGDLEFGFDARTRDWLKLFLGNIGLAVITLGLGIAYWGYRNWSFLVRHVHLYGSVDLDSLTQSQTHAPRESEGFADAFDMGAI</sequence>
<keyword evidence="1" id="KW-0812">Transmembrane</keyword>
<feature type="transmembrane region" description="Helical" evidence="1">
    <location>
        <begin position="25"/>
        <end position="46"/>
    </location>
</feature>
<feature type="transmembrane region" description="Helical" evidence="1">
    <location>
        <begin position="76"/>
        <end position="97"/>
    </location>
</feature>
<dbReference type="InterPro" id="IPR010295">
    <property type="entry name" value="DUF898"/>
</dbReference>
<gene>
    <name evidence="2" type="ORF">GCM10022280_02900</name>
</gene>
<feature type="transmembrane region" description="Helical" evidence="1">
    <location>
        <begin position="109"/>
        <end position="129"/>
    </location>
</feature>
<dbReference type="RefSeq" id="WP_344705617.1">
    <property type="nucleotide sequence ID" value="NZ_BAABBQ010000001.1"/>
</dbReference>
<proteinExistence type="predicted"/>
<accession>A0ABP7SBR2</accession>
<comment type="caution">
    <text evidence="2">The sequence shown here is derived from an EMBL/GenBank/DDBJ whole genome shotgun (WGS) entry which is preliminary data.</text>
</comment>
<name>A0ABP7SBR2_9SPHN</name>
<dbReference type="Pfam" id="PF05987">
    <property type="entry name" value="DUF898"/>
    <property type="match status" value="1"/>
</dbReference>
<reference evidence="3" key="1">
    <citation type="journal article" date="2019" name="Int. J. Syst. Evol. Microbiol.">
        <title>The Global Catalogue of Microorganisms (GCM) 10K type strain sequencing project: providing services to taxonomists for standard genome sequencing and annotation.</title>
        <authorList>
            <consortium name="The Broad Institute Genomics Platform"/>
            <consortium name="The Broad Institute Genome Sequencing Center for Infectious Disease"/>
            <person name="Wu L."/>
            <person name="Ma J."/>
        </authorList>
    </citation>
    <scope>NUCLEOTIDE SEQUENCE [LARGE SCALE GENOMIC DNA]</scope>
    <source>
        <strain evidence="3">JCM 17563</strain>
    </source>
</reference>
<keyword evidence="1" id="KW-0472">Membrane</keyword>
<dbReference type="EMBL" id="BAABBQ010000001">
    <property type="protein sequence ID" value="GAA4009465.1"/>
    <property type="molecule type" value="Genomic_DNA"/>
</dbReference>
<evidence type="ECO:0000313" key="3">
    <source>
        <dbReference type="Proteomes" id="UP001500235"/>
    </source>
</evidence>
<evidence type="ECO:0000256" key="1">
    <source>
        <dbReference type="SAM" id="Phobius"/>
    </source>
</evidence>
<feature type="transmembrane region" description="Helical" evidence="1">
    <location>
        <begin position="210"/>
        <end position="234"/>
    </location>
</feature>
<evidence type="ECO:0000313" key="2">
    <source>
        <dbReference type="EMBL" id="GAA4009465.1"/>
    </source>
</evidence>
<keyword evidence="3" id="KW-1185">Reference proteome</keyword>
<organism evidence="2 3">
    <name type="scientific">Sphingomonas swuensis</name>
    <dbReference type="NCBI Taxonomy" id="977800"/>
    <lineage>
        <taxon>Bacteria</taxon>
        <taxon>Pseudomonadati</taxon>
        <taxon>Pseudomonadota</taxon>
        <taxon>Alphaproteobacteria</taxon>
        <taxon>Sphingomonadales</taxon>
        <taxon>Sphingomonadaceae</taxon>
        <taxon>Sphingomonas</taxon>
    </lineage>
</organism>
<keyword evidence="1" id="KW-1133">Transmembrane helix</keyword>
<feature type="transmembrane region" description="Helical" evidence="1">
    <location>
        <begin position="297"/>
        <end position="318"/>
    </location>
</feature>